<feature type="transmembrane region" description="Helical" evidence="1">
    <location>
        <begin position="139"/>
        <end position="161"/>
    </location>
</feature>
<feature type="transmembrane region" description="Helical" evidence="1">
    <location>
        <begin position="173"/>
        <end position="196"/>
    </location>
</feature>
<evidence type="ECO:0000313" key="3">
    <source>
        <dbReference type="Proteomes" id="UP000224432"/>
    </source>
</evidence>
<accession>A0A222ZNI9</accession>
<keyword evidence="3" id="KW-1185">Reference proteome</keyword>
<keyword evidence="1" id="KW-1133">Transmembrane helix</keyword>
<dbReference type="KEGG" id="vg:60323351"/>
<feature type="transmembrane region" description="Helical" evidence="1">
    <location>
        <begin position="208"/>
        <end position="228"/>
    </location>
</feature>
<evidence type="ECO:0000256" key="1">
    <source>
        <dbReference type="SAM" id="Phobius"/>
    </source>
</evidence>
<feature type="transmembrane region" description="Helical" evidence="1">
    <location>
        <begin position="100"/>
        <end position="119"/>
    </location>
</feature>
<keyword evidence="1" id="KW-0812">Transmembrane</keyword>
<gene>
    <name evidence="2" type="primary">44</name>
    <name evidence="2" type="ORF">SEA_AMOHNITION_44</name>
</gene>
<reference evidence="2 3" key="1">
    <citation type="submission" date="2017-05" db="EMBL/GenBank/DDBJ databases">
        <authorList>
            <person name="Paudel S."/>
            <person name="Amoh N.Y."/>
            <person name="Buchser W.J."/>
            <person name="Forsyth M.H."/>
            <person name="Saha M.S."/>
            <person name="Stoner T.H."/>
            <person name="Garlena R.A."/>
            <person name="Russell D.A."/>
            <person name="Pope W.H."/>
            <person name="Jacobs-Sera D."/>
            <person name="Hatfull G.F."/>
        </authorList>
    </citation>
    <scope>NUCLEOTIDE SEQUENCE [LARGE SCALE GENOMIC DNA]</scope>
</reference>
<protein>
    <submittedName>
        <fullName evidence="2">Membrane protein</fullName>
    </submittedName>
</protein>
<dbReference type="Proteomes" id="UP000224432">
    <property type="component" value="Segment"/>
</dbReference>
<keyword evidence="1" id="KW-0472">Membrane</keyword>
<evidence type="ECO:0000313" key="2">
    <source>
        <dbReference type="EMBL" id="ASR86324.1"/>
    </source>
</evidence>
<proteinExistence type="predicted"/>
<dbReference type="EMBL" id="MF140398">
    <property type="protein sequence ID" value="ASR86324.1"/>
    <property type="molecule type" value="Genomic_DNA"/>
</dbReference>
<organism evidence="2 3">
    <name type="scientific">Mycobacterium phage Amohnition</name>
    <dbReference type="NCBI Taxonomy" id="2015874"/>
    <lineage>
        <taxon>Viruses</taxon>
        <taxon>Duplodnaviria</taxon>
        <taxon>Heunggongvirae</taxon>
        <taxon>Uroviricota</taxon>
        <taxon>Caudoviricetes</taxon>
        <taxon>Weiservirinae</taxon>
        <taxon>Amginevirus</taxon>
        <taxon>Amginevirus amohnition</taxon>
    </lineage>
</organism>
<sequence>MTVTLLVGGLSAVALIIRRHTWRVPGEQPATLAVLFFGLGTYLMANECRLGELLWHLTGWGYLDSFAGHLLWLGGVICLLYQALYRLAEHDERVEIFDALVRWPLTLMVPFMVSAMFMSEAMHEQPMVDVALVPAGFWLHVYRILWYGGLLYLTLLLVRVLRAVRDTSAGPHYVARLYEAASWLIVAAIVVRVASYTAPFADLQGVPILLRYAIVAAVAAGACASWIGKMWVHRGLLLITRTTRRQRRADTLESHRLRVLDDGGAPANAGERPD</sequence>
<feature type="transmembrane region" description="Helical" evidence="1">
    <location>
        <begin position="70"/>
        <end position="88"/>
    </location>
</feature>
<dbReference type="RefSeq" id="YP_009951908.1">
    <property type="nucleotide sequence ID" value="NC_051606.1"/>
</dbReference>
<name>A0A222ZNI9_9CAUD</name>
<dbReference type="GeneID" id="60323351"/>